<keyword evidence="1" id="KW-1133">Transmembrane helix</keyword>
<name>W7XCG3_TETTS</name>
<gene>
    <name evidence="2" type="ORF">TTHERM_001041959</name>
</gene>
<dbReference type="GeneID" id="24441510"/>
<evidence type="ECO:0000313" key="2">
    <source>
        <dbReference type="EMBL" id="EWS71451.1"/>
    </source>
</evidence>
<dbReference type="KEGG" id="tet:TTHERM_001041959"/>
<sequence>MIKLSTISLLTMQLLQKITSSRKQFPKQTKLFSFSIKPTNSKLILLNFSNKKSLIKYLKKISFLIQTYLILIYLKYCTLSLFKKINSNKKNYVMENQLQIINKNPFKDKKKLNSQLMNRNKHSQLKSPCLKNKELI</sequence>
<dbReference type="Proteomes" id="UP000009168">
    <property type="component" value="Unassembled WGS sequence"/>
</dbReference>
<keyword evidence="1 2" id="KW-0812">Transmembrane</keyword>
<dbReference type="EMBL" id="GG662331">
    <property type="protein sequence ID" value="EWS71451.1"/>
    <property type="molecule type" value="Genomic_DNA"/>
</dbReference>
<dbReference type="AlphaFoldDB" id="W7XCG3"/>
<keyword evidence="3" id="KW-1185">Reference proteome</keyword>
<proteinExistence type="predicted"/>
<evidence type="ECO:0000313" key="3">
    <source>
        <dbReference type="Proteomes" id="UP000009168"/>
    </source>
</evidence>
<accession>W7XCG3</accession>
<evidence type="ECO:0000256" key="1">
    <source>
        <dbReference type="SAM" id="Phobius"/>
    </source>
</evidence>
<keyword evidence="1" id="KW-0472">Membrane</keyword>
<organism evidence="2 3">
    <name type="scientific">Tetrahymena thermophila (strain SB210)</name>
    <dbReference type="NCBI Taxonomy" id="312017"/>
    <lineage>
        <taxon>Eukaryota</taxon>
        <taxon>Sar</taxon>
        <taxon>Alveolata</taxon>
        <taxon>Ciliophora</taxon>
        <taxon>Intramacronucleata</taxon>
        <taxon>Oligohymenophorea</taxon>
        <taxon>Hymenostomatida</taxon>
        <taxon>Tetrahymenina</taxon>
        <taxon>Tetrahymenidae</taxon>
        <taxon>Tetrahymena</taxon>
    </lineage>
</organism>
<protein>
    <submittedName>
        <fullName evidence="2">Transmembrane protein, putative</fullName>
    </submittedName>
</protein>
<reference evidence="3" key="1">
    <citation type="journal article" date="2006" name="PLoS Biol.">
        <title>Macronuclear genome sequence of the ciliate Tetrahymena thermophila, a model eukaryote.</title>
        <authorList>
            <person name="Eisen J.A."/>
            <person name="Coyne R.S."/>
            <person name="Wu M."/>
            <person name="Wu D."/>
            <person name="Thiagarajan M."/>
            <person name="Wortman J.R."/>
            <person name="Badger J.H."/>
            <person name="Ren Q."/>
            <person name="Amedeo P."/>
            <person name="Jones K.M."/>
            <person name="Tallon L.J."/>
            <person name="Delcher A.L."/>
            <person name="Salzberg S.L."/>
            <person name="Silva J.C."/>
            <person name="Haas B.J."/>
            <person name="Majoros W.H."/>
            <person name="Farzad M."/>
            <person name="Carlton J.M."/>
            <person name="Smith R.K. Jr."/>
            <person name="Garg J."/>
            <person name="Pearlman R.E."/>
            <person name="Karrer K.M."/>
            <person name="Sun L."/>
            <person name="Manning G."/>
            <person name="Elde N.C."/>
            <person name="Turkewitz A.P."/>
            <person name="Asai D.J."/>
            <person name="Wilkes D.E."/>
            <person name="Wang Y."/>
            <person name="Cai H."/>
            <person name="Collins K."/>
            <person name="Stewart B.A."/>
            <person name="Lee S.R."/>
            <person name="Wilamowska K."/>
            <person name="Weinberg Z."/>
            <person name="Ruzzo W.L."/>
            <person name="Wloga D."/>
            <person name="Gaertig J."/>
            <person name="Frankel J."/>
            <person name="Tsao C.-C."/>
            <person name="Gorovsky M.A."/>
            <person name="Keeling P.J."/>
            <person name="Waller R.F."/>
            <person name="Patron N.J."/>
            <person name="Cherry J.M."/>
            <person name="Stover N.A."/>
            <person name="Krieger C.J."/>
            <person name="del Toro C."/>
            <person name="Ryder H.F."/>
            <person name="Williamson S.C."/>
            <person name="Barbeau R.A."/>
            <person name="Hamilton E.P."/>
            <person name="Orias E."/>
        </authorList>
    </citation>
    <scope>NUCLEOTIDE SEQUENCE [LARGE SCALE GENOMIC DNA]</scope>
    <source>
        <strain evidence="3">SB210</strain>
    </source>
</reference>
<dbReference type="RefSeq" id="XP_012656017.1">
    <property type="nucleotide sequence ID" value="XM_012800563.1"/>
</dbReference>
<dbReference type="InParanoid" id="W7XCG3"/>
<feature type="transmembrane region" description="Helical" evidence="1">
    <location>
        <begin position="61"/>
        <end position="82"/>
    </location>
</feature>